<reference evidence="2 3" key="1">
    <citation type="submission" date="2024-01" db="EMBL/GenBank/DDBJ databases">
        <title>The genomes of 5 underutilized Papilionoideae crops provide insights into root nodulation and disease resistanc.</title>
        <authorList>
            <person name="Jiang F."/>
        </authorList>
    </citation>
    <scope>NUCLEOTIDE SEQUENCE [LARGE SCALE GENOMIC DNA]</scope>
    <source>
        <strain evidence="2">JINMINGXINNONG_FW02</strain>
        <tissue evidence="2">Leaves</tissue>
    </source>
</reference>
<comment type="caution">
    <text evidence="2">The sequence shown here is derived from an EMBL/GenBank/DDBJ whole genome shotgun (WGS) entry which is preliminary data.</text>
</comment>
<evidence type="ECO:0000313" key="2">
    <source>
        <dbReference type="EMBL" id="KAK7347247.1"/>
    </source>
</evidence>
<name>A0AAN9M3P4_PHACN</name>
<dbReference type="AlphaFoldDB" id="A0AAN9M3P4"/>
<evidence type="ECO:0000256" key="1">
    <source>
        <dbReference type="SAM" id="Phobius"/>
    </source>
</evidence>
<sequence length="124" mass="14144">MVVDSVVLHRNGMEWVVGVKIPVRSLHKSFGVAALQSGSHLFIFLLFLFDRRGEKKKGGRWWHGGRTRGGIWVKALCCVVRLTRLVGKRFEKAGRVAACEWIFLHAVKHGPFLTQFPSKYRSIK</sequence>
<gene>
    <name evidence="2" type="ORF">VNO80_21774</name>
</gene>
<keyword evidence="3" id="KW-1185">Reference proteome</keyword>
<dbReference type="EMBL" id="JAYMYR010000008">
    <property type="protein sequence ID" value="KAK7347247.1"/>
    <property type="molecule type" value="Genomic_DNA"/>
</dbReference>
<keyword evidence="1" id="KW-0812">Transmembrane</keyword>
<organism evidence="2 3">
    <name type="scientific">Phaseolus coccineus</name>
    <name type="common">Scarlet runner bean</name>
    <name type="synonym">Phaseolus multiflorus</name>
    <dbReference type="NCBI Taxonomy" id="3886"/>
    <lineage>
        <taxon>Eukaryota</taxon>
        <taxon>Viridiplantae</taxon>
        <taxon>Streptophyta</taxon>
        <taxon>Embryophyta</taxon>
        <taxon>Tracheophyta</taxon>
        <taxon>Spermatophyta</taxon>
        <taxon>Magnoliopsida</taxon>
        <taxon>eudicotyledons</taxon>
        <taxon>Gunneridae</taxon>
        <taxon>Pentapetalae</taxon>
        <taxon>rosids</taxon>
        <taxon>fabids</taxon>
        <taxon>Fabales</taxon>
        <taxon>Fabaceae</taxon>
        <taxon>Papilionoideae</taxon>
        <taxon>50 kb inversion clade</taxon>
        <taxon>NPAAA clade</taxon>
        <taxon>indigoferoid/millettioid clade</taxon>
        <taxon>Phaseoleae</taxon>
        <taxon>Phaseolus</taxon>
    </lineage>
</organism>
<feature type="transmembrane region" description="Helical" evidence="1">
    <location>
        <begin position="30"/>
        <end position="49"/>
    </location>
</feature>
<evidence type="ECO:0000313" key="3">
    <source>
        <dbReference type="Proteomes" id="UP001374584"/>
    </source>
</evidence>
<proteinExistence type="predicted"/>
<protein>
    <submittedName>
        <fullName evidence="2">Uncharacterized protein</fullName>
    </submittedName>
</protein>
<keyword evidence="1" id="KW-0472">Membrane</keyword>
<accession>A0AAN9M3P4</accession>
<keyword evidence="1" id="KW-1133">Transmembrane helix</keyword>
<dbReference type="Proteomes" id="UP001374584">
    <property type="component" value="Unassembled WGS sequence"/>
</dbReference>